<dbReference type="Proteomes" id="UP000001544">
    <property type="component" value="Plasmid pBpOF4-01"/>
</dbReference>
<dbReference type="KEGG" id="bpf:BpOF4_20559"/>
<reference evidence="1 2" key="1">
    <citation type="journal article" date="2011" name="Environ. Microbiol.">
        <title>Genome of alkaliphilic Bacillus pseudofirmus OF4 reveals adaptations that support the ability to grow in an external pH range from 7.5 to 11.4.</title>
        <authorList>
            <person name="Janto B."/>
            <person name="Ahmed A."/>
            <person name="Ito M."/>
            <person name="Liu J."/>
            <person name="Hicks D.B."/>
            <person name="Pagni S."/>
            <person name="Fackelmayer O.J."/>
            <person name="Smith T.A."/>
            <person name="Earl J."/>
            <person name="Elbourne L.D."/>
            <person name="Hassan K."/>
            <person name="Paulsen I.T."/>
            <person name="Kolsto A.B."/>
            <person name="Tourasse N.J."/>
            <person name="Ehrlich G.D."/>
            <person name="Boissy R."/>
            <person name="Ivey D.M."/>
            <person name="Li G."/>
            <person name="Xue Y."/>
            <person name="Ma Y."/>
            <person name="Hu F.Z."/>
            <person name="Krulwich T.A."/>
        </authorList>
    </citation>
    <scope>NUCLEOTIDE SEQUENCE [LARGE SCALE GENOMIC DNA]</scope>
    <source>
        <strain evidence="2">ATCC BAA-2126 / JCM 17055 / OF4</strain>
    </source>
</reference>
<evidence type="ECO:0000313" key="2">
    <source>
        <dbReference type="Proteomes" id="UP000001544"/>
    </source>
</evidence>
<dbReference type="EMBL" id="CP001879">
    <property type="protein sequence ID" value="ADC52107.1"/>
    <property type="molecule type" value="Genomic_DNA"/>
</dbReference>
<protein>
    <submittedName>
        <fullName evidence="1">Uncharacterized protein</fullName>
    </submittedName>
</protein>
<evidence type="ECO:0000313" key="1">
    <source>
        <dbReference type="EMBL" id="ADC52107.1"/>
    </source>
</evidence>
<geneLocation type="plasmid" evidence="1 2">
    <name>pBpOF4-01</name>
</geneLocation>
<proteinExistence type="predicted"/>
<dbReference type="AlphaFoldDB" id="D3G181"/>
<organism evidence="1 2">
    <name type="scientific">Alkalihalophilus pseudofirmus (strain ATCC BAA-2126 / JCM 17055 / OF4)</name>
    <name type="common">Bacillus pseudofirmus</name>
    <dbReference type="NCBI Taxonomy" id="398511"/>
    <lineage>
        <taxon>Bacteria</taxon>
        <taxon>Bacillati</taxon>
        <taxon>Bacillota</taxon>
        <taxon>Bacilli</taxon>
        <taxon>Bacillales</taxon>
        <taxon>Bacillaceae</taxon>
        <taxon>Alkalihalophilus</taxon>
    </lineage>
</organism>
<keyword evidence="1" id="KW-0614">Plasmid</keyword>
<dbReference type="HOGENOM" id="CLU_3285138_0_0_9"/>
<sequence length="40" mass="4782">MDKKVMKVTLFITQYKDKAKQNFQYDVFVFPQGSSSKKYN</sequence>
<accession>D3G181</accession>
<gene>
    <name evidence="1" type="ordered locus">BpOF4_20559</name>
</gene>
<name>D3G181_ALKPO</name>
<keyword evidence="2" id="KW-1185">Reference proteome</keyword>